<protein>
    <submittedName>
        <fullName evidence="4">CCR4-NOT transcription complex subunit 1</fullName>
    </submittedName>
</protein>
<sequence length="211" mass="23860">TPDVVSPTNDSISDLTGQQNFSGIEETLNATNNSNSSPSALQNPTDDLQTNSSLLDTSTPRKQKSTSFPPLQNDTIELFLEVLFANETKIEERCWNIGFMIENLLLLQNVSSQHRNLTPDSPLALFHMARHFPKRVKHFEYYENFDPRMFINTMITQTQSGLKYKKLFTFIAYGLNALYETATLFINASKNRNGSAAAVEWNNNLLALFRG</sequence>
<feature type="compositionally biased region" description="Low complexity" evidence="1">
    <location>
        <begin position="28"/>
        <end position="41"/>
    </location>
</feature>
<feature type="compositionally biased region" description="Polar residues" evidence="1">
    <location>
        <begin position="42"/>
        <end position="69"/>
    </location>
</feature>
<keyword evidence="3" id="KW-1185">Reference proteome</keyword>
<evidence type="ECO:0000313" key="3">
    <source>
        <dbReference type="Proteomes" id="UP000278807"/>
    </source>
</evidence>
<reference evidence="4" key="1">
    <citation type="submission" date="2017-02" db="UniProtKB">
        <authorList>
            <consortium name="WormBaseParasite"/>
        </authorList>
    </citation>
    <scope>IDENTIFICATION</scope>
</reference>
<dbReference type="EMBL" id="UZAE01003999">
    <property type="protein sequence ID" value="VDO00914.1"/>
    <property type="molecule type" value="Genomic_DNA"/>
</dbReference>
<evidence type="ECO:0000256" key="1">
    <source>
        <dbReference type="SAM" id="MobiDB-lite"/>
    </source>
</evidence>
<organism evidence="4">
    <name type="scientific">Rodentolepis nana</name>
    <name type="common">Dwarf tapeworm</name>
    <name type="synonym">Hymenolepis nana</name>
    <dbReference type="NCBI Taxonomy" id="102285"/>
    <lineage>
        <taxon>Eukaryota</taxon>
        <taxon>Metazoa</taxon>
        <taxon>Spiralia</taxon>
        <taxon>Lophotrochozoa</taxon>
        <taxon>Platyhelminthes</taxon>
        <taxon>Cestoda</taxon>
        <taxon>Eucestoda</taxon>
        <taxon>Cyclophyllidea</taxon>
        <taxon>Hymenolepididae</taxon>
        <taxon>Rodentolepis</taxon>
    </lineage>
</organism>
<reference evidence="2 3" key="2">
    <citation type="submission" date="2018-11" db="EMBL/GenBank/DDBJ databases">
        <authorList>
            <consortium name="Pathogen Informatics"/>
        </authorList>
    </citation>
    <scope>NUCLEOTIDE SEQUENCE [LARGE SCALE GENOMIC DNA]</scope>
</reference>
<dbReference type="AlphaFoldDB" id="A0A0R3TDB6"/>
<evidence type="ECO:0000313" key="2">
    <source>
        <dbReference type="EMBL" id="VDO00914.1"/>
    </source>
</evidence>
<feature type="region of interest" description="Disordered" evidence="1">
    <location>
        <begin position="28"/>
        <end position="69"/>
    </location>
</feature>
<evidence type="ECO:0000313" key="4">
    <source>
        <dbReference type="WBParaSite" id="HNAJ_0000505501-mRNA-1"/>
    </source>
</evidence>
<dbReference type="Proteomes" id="UP000278807">
    <property type="component" value="Unassembled WGS sequence"/>
</dbReference>
<dbReference type="WBParaSite" id="HNAJ_0000505501-mRNA-1">
    <property type="protein sequence ID" value="HNAJ_0000505501-mRNA-1"/>
    <property type="gene ID" value="HNAJ_0000505501"/>
</dbReference>
<gene>
    <name evidence="2" type="ORF">HNAJ_LOCUS5054</name>
</gene>
<name>A0A0R3TDB6_RODNA</name>
<proteinExistence type="predicted"/>
<accession>A0A0R3TDB6</accession>